<feature type="domain" description="Rhodopsin" evidence="8">
    <location>
        <begin position="26"/>
        <end position="264"/>
    </location>
</feature>
<dbReference type="Pfam" id="PF20684">
    <property type="entry name" value="Fung_rhodopsin"/>
    <property type="match status" value="1"/>
</dbReference>
<keyword evidence="3 7" id="KW-1133">Transmembrane helix</keyword>
<feature type="transmembrane region" description="Helical" evidence="7">
    <location>
        <begin position="42"/>
        <end position="65"/>
    </location>
</feature>
<keyword evidence="2 7" id="KW-0812">Transmembrane</keyword>
<evidence type="ECO:0000256" key="1">
    <source>
        <dbReference type="ARBA" id="ARBA00004141"/>
    </source>
</evidence>
<dbReference type="AlphaFoldDB" id="A0AAD9HME5"/>
<dbReference type="PANTHER" id="PTHR33048:SF96">
    <property type="entry name" value="INTEGRAL MEMBRANE PROTEIN"/>
    <property type="match status" value="1"/>
</dbReference>
<feature type="transmembrane region" description="Helical" evidence="7">
    <location>
        <begin position="203"/>
        <end position="227"/>
    </location>
</feature>
<feature type="transmembrane region" description="Helical" evidence="7">
    <location>
        <begin position="120"/>
        <end position="141"/>
    </location>
</feature>
<feature type="transmembrane region" description="Helical" evidence="7">
    <location>
        <begin position="12"/>
        <end position="30"/>
    </location>
</feature>
<evidence type="ECO:0000256" key="7">
    <source>
        <dbReference type="SAM" id="Phobius"/>
    </source>
</evidence>
<accession>A0AAD9HME5</accession>
<name>A0AAD9HME5_9PEZI</name>
<comment type="subcellular location">
    <subcellularLocation>
        <location evidence="1">Membrane</location>
        <topology evidence="1">Multi-pass membrane protein</topology>
    </subcellularLocation>
</comment>
<comment type="caution">
    <text evidence="9">The sequence shown here is derived from an EMBL/GenBank/DDBJ whole genome shotgun (WGS) entry which is preliminary data.</text>
</comment>
<dbReference type="InterPro" id="IPR052337">
    <property type="entry name" value="SAT4-like"/>
</dbReference>
<feature type="transmembrane region" description="Helical" evidence="7">
    <location>
        <begin position="169"/>
        <end position="191"/>
    </location>
</feature>
<evidence type="ECO:0000313" key="10">
    <source>
        <dbReference type="Proteomes" id="UP001232148"/>
    </source>
</evidence>
<comment type="similarity">
    <text evidence="5">Belongs to the SAT4 family.</text>
</comment>
<evidence type="ECO:0000259" key="8">
    <source>
        <dbReference type="Pfam" id="PF20684"/>
    </source>
</evidence>
<reference evidence="9" key="1">
    <citation type="submission" date="2021-06" db="EMBL/GenBank/DDBJ databases">
        <title>Comparative genomics, transcriptomics and evolutionary studies reveal genomic signatures of adaptation to plant cell wall in hemibiotrophic fungi.</title>
        <authorList>
            <consortium name="DOE Joint Genome Institute"/>
            <person name="Baroncelli R."/>
            <person name="Diaz J.F."/>
            <person name="Benocci T."/>
            <person name="Peng M."/>
            <person name="Battaglia E."/>
            <person name="Haridas S."/>
            <person name="Andreopoulos W."/>
            <person name="Labutti K."/>
            <person name="Pangilinan J."/>
            <person name="Floch G.L."/>
            <person name="Makela M.R."/>
            <person name="Henrissat B."/>
            <person name="Grigoriev I.V."/>
            <person name="Crouch J.A."/>
            <person name="De Vries R.P."/>
            <person name="Sukno S.A."/>
            <person name="Thon M.R."/>
        </authorList>
    </citation>
    <scope>NUCLEOTIDE SEQUENCE</scope>
    <source>
        <strain evidence="9">MAFF235873</strain>
    </source>
</reference>
<evidence type="ECO:0000256" key="6">
    <source>
        <dbReference type="SAM" id="MobiDB-lite"/>
    </source>
</evidence>
<keyword evidence="10" id="KW-1185">Reference proteome</keyword>
<organism evidence="9 10">
    <name type="scientific">Colletotrichum zoysiae</name>
    <dbReference type="NCBI Taxonomy" id="1216348"/>
    <lineage>
        <taxon>Eukaryota</taxon>
        <taxon>Fungi</taxon>
        <taxon>Dikarya</taxon>
        <taxon>Ascomycota</taxon>
        <taxon>Pezizomycotina</taxon>
        <taxon>Sordariomycetes</taxon>
        <taxon>Hypocreomycetidae</taxon>
        <taxon>Glomerellales</taxon>
        <taxon>Glomerellaceae</taxon>
        <taxon>Colletotrichum</taxon>
        <taxon>Colletotrichum graminicola species complex</taxon>
    </lineage>
</organism>
<evidence type="ECO:0000256" key="5">
    <source>
        <dbReference type="ARBA" id="ARBA00038359"/>
    </source>
</evidence>
<dbReference type="InterPro" id="IPR049326">
    <property type="entry name" value="Rhodopsin_dom_fungi"/>
</dbReference>
<dbReference type="EMBL" id="MU842847">
    <property type="protein sequence ID" value="KAK2030771.1"/>
    <property type="molecule type" value="Genomic_DNA"/>
</dbReference>
<sequence>MVENRGPELLAVNIFFVTAATVAIALRCFVRAGLVRAFGSDDWLMVLAWVFFACYSASSISGVHYGTGRHHKDINKEDIPKALECWWYCYLFYCLSMVISKMSIAYFLMRITTQKVHRWVVYLAMLFTVISGIIFFFVTLFQCHPISFFWNKDQAGGCVNPDIVIGLAYAYSASSVISDFAFAILPAFIVVKLQVPKKTKYALIPLLMMGCVASSAVLVRFGFLMRIKDPDFLWATLDIAIWSSIEQGLAITAGSLATLRPLLKIIGHRLGWSTKSYPIRGTEDMPRRPSAFAALDNAESRSPTAIHKDVYDMTYFPCTCCGTAVCQKKQSESSRRRRTSMAFSLKTSSKNKKMTKNSSEENLSTGRSTRDGCNDTEQVVPKSFVSPDEQKN</sequence>
<dbReference type="GO" id="GO:0016020">
    <property type="term" value="C:membrane"/>
    <property type="evidence" value="ECO:0007669"/>
    <property type="project" value="UniProtKB-SubCell"/>
</dbReference>
<evidence type="ECO:0000256" key="2">
    <source>
        <dbReference type="ARBA" id="ARBA00022692"/>
    </source>
</evidence>
<proteinExistence type="inferred from homology"/>
<dbReference type="PANTHER" id="PTHR33048">
    <property type="entry name" value="PTH11-LIKE INTEGRAL MEMBRANE PROTEIN (AFU_ORTHOLOGUE AFUA_5G11245)"/>
    <property type="match status" value="1"/>
</dbReference>
<protein>
    <recommendedName>
        <fullName evidence="8">Rhodopsin domain-containing protein</fullName>
    </recommendedName>
</protein>
<gene>
    <name evidence="9" type="ORF">LX32DRAFT_637841</name>
</gene>
<feature type="transmembrane region" description="Helical" evidence="7">
    <location>
        <begin position="85"/>
        <end position="108"/>
    </location>
</feature>
<evidence type="ECO:0000256" key="4">
    <source>
        <dbReference type="ARBA" id="ARBA00023136"/>
    </source>
</evidence>
<feature type="region of interest" description="Disordered" evidence="6">
    <location>
        <begin position="331"/>
        <end position="392"/>
    </location>
</feature>
<evidence type="ECO:0000313" key="9">
    <source>
        <dbReference type="EMBL" id="KAK2030771.1"/>
    </source>
</evidence>
<keyword evidence="4 7" id="KW-0472">Membrane</keyword>
<dbReference type="Proteomes" id="UP001232148">
    <property type="component" value="Unassembled WGS sequence"/>
</dbReference>
<evidence type="ECO:0000256" key="3">
    <source>
        <dbReference type="ARBA" id="ARBA00022989"/>
    </source>
</evidence>